<feature type="compositionally biased region" description="Gly residues" evidence="1">
    <location>
        <begin position="91"/>
        <end position="101"/>
    </location>
</feature>
<accession>A0A7T1T6Q3</accession>
<feature type="region of interest" description="Disordered" evidence="1">
    <location>
        <begin position="78"/>
        <end position="101"/>
    </location>
</feature>
<evidence type="ECO:0000313" key="3">
    <source>
        <dbReference type="EMBL" id="QPP07408.1"/>
    </source>
</evidence>
<sequence>MPKLRQAALVATMVGSVSMLGAGVAAAGGGEEPPKDVKITCNQSNGDTAGSTDLGGLVTVTGPLITLADSRNMQNICGVGNNDNDQTSGDANGGAASGLLE</sequence>
<name>A0A7T1T6Q3_9ACTN</name>
<feature type="chain" id="PRO_5032407250" description="Secreted protein" evidence="2">
    <location>
        <begin position="28"/>
        <end position="101"/>
    </location>
</feature>
<dbReference type="KEGG" id="sbat:G4Z16_14595"/>
<protein>
    <recommendedName>
        <fullName evidence="5">Secreted protein</fullName>
    </recommendedName>
</protein>
<evidence type="ECO:0000256" key="2">
    <source>
        <dbReference type="SAM" id="SignalP"/>
    </source>
</evidence>
<dbReference type="Proteomes" id="UP000595046">
    <property type="component" value="Chromosome"/>
</dbReference>
<keyword evidence="2" id="KW-0732">Signal</keyword>
<gene>
    <name evidence="3" type="ORF">G4Z16_14595</name>
</gene>
<evidence type="ECO:0000256" key="1">
    <source>
        <dbReference type="SAM" id="MobiDB-lite"/>
    </source>
</evidence>
<evidence type="ECO:0000313" key="4">
    <source>
        <dbReference type="Proteomes" id="UP000595046"/>
    </source>
</evidence>
<dbReference type="EMBL" id="CP048882">
    <property type="protein sequence ID" value="QPP07408.1"/>
    <property type="molecule type" value="Genomic_DNA"/>
</dbReference>
<organism evidence="3 4">
    <name type="scientific">Streptomyces bathyalis</name>
    <dbReference type="NCBI Taxonomy" id="2710756"/>
    <lineage>
        <taxon>Bacteria</taxon>
        <taxon>Bacillati</taxon>
        <taxon>Actinomycetota</taxon>
        <taxon>Actinomycetes</taxon>
        <taxon>Kitasatosporales</taxon>
        <taxon>Streptomycetaceae</taxon>
        <taxon>Streptomyces</taxon>
    </lineage>
</organism>
<keyword evidence="4" id="KW-1185">Reference proteome</keyword>
<dbReference type="RefSeq" id="WP_197351197.1">
    <property type="nucleotide sequence ID" value="NZ_CP048882.1"/>
</dbReference>
<feature type="signal peptide" evidence="2">
    <location>
        <begin position="1"/>
        <end position="27"/>
    </location>
</feature>
<feature type="compositionally biased region" description="Polar residues" evidence="1">
    <location>
        <begin position="78"/>
        <end position="90"/>
    </location>
</feature>
<evidence type="ECO:0008006" key="5">
    <source>
        <dbReference type="Google" id="ProtNLM"/>
    </source>
</evidence>
<proteinExistence type="predicted"/>
<reference evidence="4" key="1">
    <citation type="submission" date="2020-02" db="EMBL/GenBank/DDBJ databases">
        <title>Streptomyces sp. ASO4wet.</title>
        <authorList>
            <person name="Risdian C."/>
            <person name="Landwehr W."/>
            <person name="Schupp P."/>
            <person name="Wink J."/>
        </authorList>
    </citation>
    <scope>NUCLEOTIDE SEQUENCE [LARGE SCALE GENOMIC DNA]</scope>
    <source>
        <strain evidence="4">ASO4wet</strain>
    </source>
</reference>
<dbReference type="AlphaFoldDB" id="A0A7T1T6Q3"/>